<reference evidence="4" key="3">
    <citation type="submission" date="2025-04" db="UniProtKB">
        <authorList>
            <consortium name="RefSeq"/>
        </authorList>
    </citation>
    <scope>IDENTIFICATION</scope>
    <source>
        <strain evidence="4">CBS 304.34</strain>
    </source>
</reference>
<organism evidence="2">
    <name type="scientific">Mytilinidion resinicola</name>
    <dbReference type="NCBI Taxonomy" id="574789"/>
    <lineage>
        <taxon>Eukaryota</taxon>
        <taxon>Fungi</taxon>
        <taxon>Dikarya</taxon>
        <taxon>Ascomycota</taxon>
        <taxon>Pezizomycotina</taxon>
        <taxon>Dothideomycetes</taxon>
        <taxon>Pleosporomycetidae</taxon>
        <taxon>Mytilinidiales</taxon>
        <taxon>Mytilinidiaceae</taxon>
        <taxon>Mytilinidion</taxon>
    </lineage>
</organism>
<protein>
    <submittedName>
        <fullName evidence="2 4">Uncharacterized protein</fullName>
    </submittedName>
</protein>
<dbReference type="AlphaFoldDB" id="A0A6A6YLM0"/>
<keyword evidence="1" id="KW-0732">Signal</keyword>
<accession>A0A6A6YLM0</accession>
<evidence type="ECO:0000313" key="2">
    <source>
        <dbReference type="EMBL" id="KAF2809772.1"/>
    </source>
</evidence>
<name>A0A6A6YLM0_9PEZI</name>
<dbReference type="Proteomes" id="UP000504636">
    <property type="component" value="Unplaced"/>
</dbReference>
<dbReference type="EMBL" id="MU003701">
    <property type="protein sequence ID" value="KAF2809772.1"/>
    <property type="molecule type" value="Genomic_DNA"/>
</dbReference>
<gene>
    <name evidence="2 4" type="ORF">BDZ99DRAFT_36225</name>
</gene>
<feature type="chain" id="PRO_5044629181" evidence="1">
    <location>
        <begin position="17"/>
        <end position="272"/>
    </location>
</feature>
<evidence type="ECO:0000313" key="4">
    <source>
        <dbReference type="RefSeq" id="XP_033576736.1"/>
    </source>
</evidence>
<dbReference type="GeneID" id="54455583"/>
<dbReference type="RefSeq" id="XP_033576736.1">
    <property type="nucleotide sequence ID" value="XM_033714690.1"/>
</dbReference>
<evidence type="ECO:0000313" key="3">
    <source>
        <dbReference type="Proteomes" id="UP000504636"/>
    </source>
</evidence>
<reference evidence="2 4" key="1">
    <citation type="journal article" date="2020" name="Stud. Mycol.">
        <title>101 Dothideomycetes genomes: a test case for predicting lifestyles and emergence of pathogens.</title>
        <authorList>
            <person name="Haridas S."/>
            <person name="Albert R."/>
            <person name="Binder M."/>
            <person name="Bloem J."/>
            <person name="Labutti K."/>
            <person name="Salamov A."/>
            <person name="Andreopoulos B."/>
            <person name="Baker S."/>
            <person name="Barry K."/>
            <person name="Bills G."/>
            <person name="Bluhm B."/>
            <person name="Cannon C."/>
            <person name="Castanera R."/>
            <person name="Culley D."/>
            <person name="Daum C."/>
            <person name="Ezra D."/>
            <person name="Gonzalez J."/>
            <person name="Henrissat B."/>
            <person name="Kuo A."/>
            <person name="Liang C."/>
            <person name="Lipzen A."/>
            <person name="Lutzoni F."/>
            <person name="Magnuson J."/>
            <person name="Mondo S."/>
            <person name="Nolan M."/>
            <person name="Ohm R."/>
            <person name="Pangilinan J."/>
            <person name="Park H.-J."/>
            <person name="Ramirez L."/>
            <person name="Alfaro M."/>
            <person name="Sun H."/>
            <person name="Tritt A."/>
            <person name="Yoshinaga Y."/>
            <person name="Zwiers L.-H."/>
            <person name="Turgeon B."/>
            <person name="Goodwin S."/>
            <person name="Spatafora J."/>
            <person name="Crous P."/>
            <person name="Grigoriev I."/>
        </authorList>
    </citation>
    <scope>NUCLEOTIDE SEQUENCE</scope>
    <source>
        <strain evidence="2 4">CBS 304.34</strain>
    </source>
</reference>
<keyword evidence="3" id="KW-1185">Reference proteome</keyword>
<feature type="signal peptide" evidence="1">
    <location>
        <begin position="1"/>
        <end position="16"/>
    </location>
</feature>
<evidence type="ECO:0000256" key="1">
    <source>
        <dbReference type="SAM" id="SignalP"/>
    </source>
</evidence>
<sequence>MLTVAGIVIGIAAAIGGQFELAPLAISAVSAATSISGAALTTFTQQSPDPSVESEFNIFVNVSASINALDQVVQNRLQAFVDGALNANLASPLEALGFAPHVTARAYANDPAKIPSLLENGTFATPIPDLPESIAGPTGMLAAAFAAPVMNAFWQCKRTVIVKASATSLSNDPCDGDNYFSKSEKYYNDDNDMYAVIMLPSDPSEIHLSAAPGSYNPPGFHHISSFGLDVKTITRAASNYQQRNSSASNGTPIGNLASAIAGINPRDTQLVI</sequence>
<dbReference type="OrthoDB" id="10671812at2759"/>
<reference evidence="4" key="2">
    <citation type="submission" date="2020-04" db="EMBL/GenBank/DDBJ databases">
        <authorList>
            <consortium name="NCBI Genome Project"/>
        </authorList>
    </citation>
    <scope>NUCLEOTIDE SEQUENCE</scope>
    <source>
        <strain evidence="4">CBS 304.34</strain>
    </source>
</reference>
<proteinExistence type="predicted"/>